<dbReference type="InterPro" id="IPR020781">
    <property type="entry name" value="ATPase_OSCP/d_CS"/>
</dbReference>
<evidence type="ECO:0000256" key="8">
    <source>
        <dbReference type="HAMAP-Rule" id="MF_01416"/>
    </source>
</evidence>
<evidence type="ECO:0000256" key="3">
    <source>
        <dbReference type="ARBA" id="ARBA00022781"/>
    </source>
</evidence>
<dbReference type="Proteomes" id="UP000440713">
    <property type="component" value="Unassembled WGS sequence"/>
</dbReference>
<dbReference type="NCBIfam" id="TIGR01145">
    <property type="entry name" value="ATP_synt_delta"/>
    <property type="match status" value="1"/>
</dbReference>
<keyword evidence="6 8" id="KW-0139">CF(1)</keyword>
<organism evidence="9 10">
    <name type="scientific">Peptostreptococcus porci</name>
    <dbReference type="NCBI Taxonomy" id="2652282"/>
    <lineage>
        <taxon>Bacteria</taxon>
        <taxon>Bacillati</taxon>
        <taxon>Bacillota</taxon>
        <taxon>Clostridia</taxon>
        <taxon>Peptostreptococcales</taxon>
        <taxon>Peptostreptococcaceae</taxon>
        <taxon>Peptostreptococcus</taxon>
    </lineage>
</organism>
<dbReference type="InterPro" id="IPR026015">
    <property type="entry name" value="ATP_synth_OSCP/delta_N_sf"/>
</dbReference>
<evidence type="ECO:0000256" key="7">
    <source>
        <dbReference type="ARBA" id="ARBA00023310"/>
    </source>
</evidence>
<dbReference type="PANTHER" id="PTHR11910">
    <property type="entry name" value="ATP SYNTHASE DELTA CHAIN"/>
    <property type="match status" value="1"/>
</dbReference>
<comment type="caution">
    <text evidence="9">The sequence shown here is derived from an EMBL/GenBank/DDBJ whole genome shotgun (WGS) entry which is preliminary data.</text>
</comment>
<dbReference type="Pfam" id="PF00213">
    <property type="entry name" value="OSCP"/>
    <property type="match status" value="1"/>
</dbReference>
<keyword evidence="8" id="KW-1003">Cell membrane</keyword>
<dbReference type="SUPFAM" id="SSF160527">
    <property type="entry name" value="V-type ATPase subunit E-like"/>
    <property type="match status" value="1"/>
</dbReference>
<evidence type="ECO:0000256" key="1">
    <source>
        <dbReference type="ARBA" id="ARBA00004370"/>
    </source>
</evidence>
<sequence>MIGQVANRYAEAIFELAEEENKTTEIFSELEQIAKTISENANLYDALRSPFVSRDDKKSIVDKVFYDGFSSYTKNLIKVLIDNGRTTEFASIVDSFKNMLNDKEKVAEGVVITAIPLSKEKISELEIKISARYNRSVKLVNKIDESILGGVLVRIGNEEIDGTIKARLDGLKEQLSQVIS</sequence>
<dbReference type="PRINTS" id="PR00125">
    <property type="entry name" value="ATPASEDELTA"/>
</dbReference>
<dbReference type="HAMAP" id="MF_01416">
    <property type="entry name" value="ATP_synth_delta_bact"/>
    <property type="match status" value="1"/>
</dbReference>
<accession>A0A6N7XFF1</accession>
<evidence type="ECO:0000256" key="5">
    <source>
        <dbReference type="ARBA" id="ARBA00023136"/>
    </source>
</evidence>
<reference evidence="9 10" key="1">
    <citation type="submission" date="2019-08" db="EMBL/GenBank/DDBJ databases">
        <title>In-depth cultivation of the pig gut microbiome towards novel bacterial diversity and tailored functional studies.</title>
        <authorList>
            <person name="Wylensek D."/>
            <person name="Hitch T.C.A."/>
            <person name="Clavel T."/>
        </authorList>
    </citation>
    <scope>NUCLEOTIDE SEQUENCE [LARGE SCALE GENOMIC DNA]</scope>
    <source>
        <strain evidence="9 10">WCA-SAB-591-4A-A</strain>
    </source>
</reference>
<dbReference type="GO" id="GO:0005886">
    <property type="term" value="C:plasma membrane"/>
    <property type="evidence" value="ECO:0007669"/>
    <property type="project" value="UniProtKB-SubCell"/>
</dbReference>
<dbReference type="GO" id="GO:0045259">
    <property type="term" value="C:proton-transporting ATP synthase complex"/>
    <property type="evidence" value="ECO:0007669"/>
    <property type="project" value="UniProtKB-KW"/>
</dbReference>
<comment type="similarity">
    <text evidence="8">Belongs to the ATPase delta chain family.</text>
</comment>
<comment type="function">
    <text evidence="8">F(1)F(0) ATP synthase produces ATP from ADP in the presence of a proton or sodium gradient. F-type ATPases consist of two structural domains, F(1) containing the extramembraneous catalytic core and F(0) containing the membrane proton channel, linked together by a central stalk and a peripheral stalk. During catalysis, ATP synthesis in the catalytic domain of F(1) is coupled via a rotary mechanism of the central stalk subunits to proton translocation.</text>
</comment>
<keyword evidence="2 8" id="KW-0813">Transport</keyword>
<keyword evidence="5 8" id="KW-0472">Membrane</keyword>
<protein>
    <recommendedName>
        <fullName evidence="8">ATP synthase subunit delta</fullName>
    </recommendedName>
    <alternativeName>
        <fullName evidence="8">ATP synthase F(1) sector subunit delta</fullName>
    </alternativeName>
    <alternativeName>
        <fullName evidence="8">F-type ATPase subunit delta</fullName>
        <shortName evidence="8">F-ATPase subunit delta</shortName>
    </alternativeName>
</protein>
<proteinExistence type="inferred from homology"/>
<dbReference type="GO" id="GO:0046933">
    <property type="term" value="F:proton-transporting ATP synthase activity, rotational mechanism"/>
    <property type="evidence" value="ECO:0007669"/>
    <property type="project" value="UniProtKB-UniRule"/>
</dbReference>
<keyword evidence="3 8" id="KW-0375">Hydrogen ion transport</keyword>
<evidence type="ECO:0000256" key="4">
    <source>
        <dbReference type="ARBA" id="ARBA00023065"/>
    </source>
</evidence>
<keyword evidence="4 8" id="KW-0406">Ion transport</keyword>
<evidence type="ECO:0000256" key="6">
    <source>
        <dbReference type="ARBA" id="ARBA00023196"/>
    </source>
</evidence>
<name>A0A6N7XFF1_9FIRM</name>
<dbReference type="Gene3D" id="1.10.520.20">
    <property type="entry name" value="N-terminal domain of the delta subunit of the F1F0-ATP synthase"/>
    <property type="match status" value="1"/>
</dbReference>
<dbReference type="InterPro" id="IPR000711">
    <property type="entry name" value="ATPase_OSCP/dsu"/>
</dbReference>
<dbReference type="PROSITE" id="PS00389">
    <property type="entry name" value="ATPASE_DELTA"/>
    <property type="match status" value="1"/>
</dbReference>
<comment type="function">
    <text evidence="8">This protein is part of the stalk that links CF(0) to CF(1). It either transmits conformational changes from CF(0) to CF(1) or is implicated in proton conduction.</text>
</comment>
<gene>
    <name evidence="8" type="primary">atpH</name>
    <name evidence="9" type="ORF">FYJ71_04995</name>
</gene>
<comment type="subcellular location">
    <subcellularLocation>
        <location evidence="8">Cell membrane</location>
        <topology evidence="8">Peripheral membrane protein</topology>
    </subcellularLocation>
    <subcellularLocation>
        <location evidence="1">Membrane</location>
    </subcellularLocation>
</comment>
<evidence type="ECO:0000313" key="10">
    <source>
        <dbReference type="Proteomes" id="UP000440713"/>
    </source>
</evidence>
<dbReference type="AlphaFoldDB" id="A0A6N7XFF1"/>
<keyword evidence="7 8" id="KW-0066">ATP synthesis</keyword>
<keyword evidence="10" id="KW-1185">Reference proteome</keyword>
<dbReference type="SUPFAM" id="SSF47928">
    <property type="entry name" value="N-terminal domain of the delta subunit of the F1F0-ATP synthase"/>
    <property type="match status" value="1"/>
</dbReference>
<dbReference type="RefSeq" id="WP_154537726.1">
    <property type="nucleotide sequence ID" value="NZ_JAXFFP010000005.1"/>
</dbReference>
<evidence type="ECO:0000256" key="2">
    <source>
        <dbReference type="ARBA" id="ARBA00022448"/>
    </source>
</evidence>
<evidence type="ECO:0000313" key="9">
    <source>
        <dbReference type="EMBL" id="MST62333.1"/>
    </source>
</evidence>
<dbReference type="EMBL" id="VUNE01000002">
    <property type="protein sequence ID" value="MST62333.1"/>
    <property type="molecule type" value="Genomic_DNA"/>
</dbReference>